<dbReference type="PROSITE" id="PS51063">
    <property type="entry name" value="HTH_CRP_2"/>
    <property type="match status" value="1"/>
</dbReference>
<feature type="domain" description="HTH crp-type" evidence="6">
    <location>
        <begin position="147"/>
        <end position="220"/>
    </location>
</feature>
<evidence type="ECO:0000313" key="8">
    <source>
        <dbReference type="Proteomes" id="UP001232245"/>
    </source>
</evidence>
<dbReference type="PROSITE" id="PS50042">
    <property type="entry name" value="CNMP_BINDING_3"/>
    <property type="match status" value="1"/>
</dbReference>
<evidence type="ECO:0000256" key="3">
    <source>
        <dbReference type="ARBA" id="ARBA00023159"/>
    </source>
</evidence>
<dbReference type="InterPro" id="IPR036390">
    <property type="entry name" value="WH_DNA-bd_sf"/>
</dbReference>
<keyword evidence="8" id="KW-1185">Reference proteome</keyword>
<dbReference type="InterPro" id="IPR000595">
    <property type="entry name" value="cNMP-bd_dom"/>
</dbReference>
<gene>
    <name evidence="7" type="ORF">J2S02_001934</name>
</gene>
<name>A0ABT9Z2U0_9BACI</name>
<keyword evidence="4" id="KW-0804">Transcription</keyword>
<evidence type="ECO:0000259" key="5">
    <source>
        <dbReference type="PROSITE" id="PS50042"/>
    </source>
</evidence>
<dbReference type="InterPro" id="IPR014710">
    <property type="entry name" value="RmlC-like_jellyroll"/>
</dbReference>
<evidence type="ECO:0000256" key="4">
    <source>
        <dbReference type="ARBA" id="ARBA00023163"/>
    </source>
</evidence>
<dbReference type="InterPro" id="IPR018490">
    <property type="entry name" value="cNMP-bd_dom_sf"/>
</dbReference>
<sequence>MIAEVKANEKVVNTHFLSKNSMDELKQRMNTIHLRAGEYLYSEGEKVNKLFYLVKGTITLYKSNDEGKVLTLNYYTKDDMFGDYMSHDDGRAMENAKAIEDSVIGVIEKQEIEMLLWRNREFSIEFTKWVSYSQLLTQTKLRDLMFFGKNGALASVLIRMTNTYGIKNDEKWDITKKFTHDEIACLIGTPRETVTRIINQYRKDGLVAYDKGYITILNLEGLRSICKCEDCPIQVCRL</sequence>
<dbReference type="InterPro" id="IPR036388">
    <property type="entry name" value="WH-like_DNA-bd_sf"/>
</dbReference>
<dbReference type="InterPro" id="IPR050397">
    <property type="entry name" value="Env_Response_Regulators"/>
</dbReference>
<evidence type="ECO:0000256" key="2">
    <source>
        <dbReference type="ARBA" id="ARBA00023125"/>
    </source>
</evidence>
<evidence type="ECO:0000313" key="7">
    <source>
        <dbReference type="EMBL" id="MDQ0225590.1"/>
    </source>
</evidence>
<dbReference type="Pfam" id="PF13545">
    <property type="entry name" value="HTH_Crp_2"/>
    <property type="match status" value="1"/>
</dbReference>
<dbReference type="SUPFAM" id="SSF46785">
    <property type="entry name" value="Winged helix' DNA-binding domain"/>
    <property type="match status" value="1"/>
</dbReference>
<keyword evidence="3" id="KW-0010">Activator</keyword>
<keyword evidence="1" id="KW-0805">Transcription regulation</keyword>
<dbReference type="PANTHER" id="PTHR24567">
    <property type="entry name" value="CRP FAMILY TRANSCRIPTIONAL REGULATORY PROTEIN"/>
    <property type="match status" value="1"/>
</dbReference>
<reference evidence="7 8" key="1">
    <citation type="submission" date="2023-07" db="EMBL/GenBank/DDBJ databases">
        <title>Genomic Encyclopedia of Type Strains, Phase IV (KMG-IV): sequencing the most valuable type-strain genomes for metagenomic binning, comparative biology and taxonomic classification.</title>
        <authorList>
            <person name="Goeker M."/>
        </authorList>
    </citation>
    <scope>NUCLEOTIDE SEQUENCE [LARGE SCALE GENOMIC DNA]</scope>
    <source>
        <strain evidence="7 8">DSM 17723</strain>
    </source>
</reference>
<protein>
    <submittedName>
        <fullName evidence="7">CRP/FNR family transcriptional regulator</fullName>
    </submittedName>
</protein>
<dbReference type="PANTHER" id="PTHR24567:SF74">
    <property type="entry name" value="HTH-TYPE TRANSCRIPTIONAL REGULATOR ARCR"/>
    <property type="match status" value="1"/>
</dbReference>
<dbReference type="Pfam" id="PF00027">
    <property type="entry name" value="cNMP_binding"/>
    <property type="match status" value="1"/>
</dbReference>
<dbReference type="SMART" id="SM00100">
    <property type="entry name" value="cNMP"/>
    <property type="match status" value="1"/>
</dbReference>
<comment type="caution">
    <text evidence="7">The sequence shown here is derived from an EMBL/GenBank/DDBJ whole genome shotgun (WGS) entry which is preliminary data.</text>
</comment>
<dbReference type="SMART" id="SM00419">
    <property type="entry name" value="HTH_CRP"/>
    <property type="match status" value="1"/>
</dbReference>
<organism evidence="7 8">
    <name type="scientific">Metabacillus niabensis</name>
    <dbReference type="NCBI Taxonomy" id="324854"/>
    <lineage>
        <taxon>Bacteria</taxon>
        <taxon>Bacillati</taxon>
        <taxon>Bacillota</taxon>
        <taxon>Bacilli</taxon>
        <taxon>Bacillales</taxon>
        <taxon>Bacillaceae</taxon>
        <taxon>Metabacillus</taxon>
    </lineage>
</organism>
<dbReference type="InterPro" id="IPR012318">
    <property type="entry name" value="HTH_CRP"/>
</dbReference>
<dbReference type="SUPFAM" id="SSF51206">
    <property type="entry name" value="cAMP-binding domain-like"/>
    <property type="match status" value="1"/>
</dbReference>
<dbReference type="Proteomes" id="UP001232245">
    <property type="component" value="Unassembled WGS sequence"/>
</dbReference>
<dbReference type="Gene3D" id="2.60.120.10">
    <property type="entry name" value="Jelly Rolls"/>
    <property type="match status" value="1"/>
</dbReference>
<dbReference type="RefSeq" id="WP_174879167.1">
    <property type="nucleotide sequence ID" value="NZ_CADEPK010000006.1"/>
</dbReference>
<dbReference type="Gene3D" id="1.10.10.10">
    <property type="entry name" value="Winged helix-like DNA-binding domain superfamily/Winged helix DNA-binding domain"/>
    <property type="match status" value="1"/>
</dbReference>
<dbReference type="CDD" id="cd00038">
    <property type="entry name" value="CAP_ED"/>
    <property type="match status" value="1"/>
</dbReference>
<evidence type="ECO:0000259" key="6">
    <source>
        <dbReference type="PROSITE" id="PS51063"/>
    </source>
</evidence>
<keyword evidence="2" id="KW-0238">DNA-binding</keyword>
<evidence type="ECO:0000256" key="1">
    <source>
        <dbReference type="ARBA" id="ARBA00023015"/>
    </source>
</evidence>
<feature type="domain" description="Cyclic nucleotide-binding" evidence="5">
    <location>
        <begin position="17"/>
        <end position="116"/>
    </location>
</feature>
<accession>A0ABT9Z2U0</accession>
<proteinExistence type="predicted"/>
<dbReference type="EMBL" id="JAUSTZ010000003">
    <property type="protein sequence ID" value="MDQ0225590.1"/>
    <property type="molecule type" value="Genomic_DNA"/>
</dbReference>